<dbReference type="InterPro" id="IPR019587">
    <property type="entry name" value="Polyketide_cyclase/dehydratase"/>
</dbReference>
<dbReference type="SUPFAM" id="SSF55961">
    <property type="entry name" value="Bet v1-like"/>
    <property type="match status" value="1"/>
</dbReference>
<dbReference type="EMBL" id="QQAZ01000001">
    <property type="protein sequence ID" value="RDI55203.1"/>
    <property type="molecule type" value="Genomic_DNA"/>
</dbReference>
<evidence type="ECO:0000313" key="1">
    <source>
        <dbReference type="EMBL" id="RDI55203.1"/>
    </source>
</evidence>
<name>A0A370HD90_9NOCA</name>
<dbReference type="Proteomes" id="UP000255355">
    <property type="component" value="Unassembled WGS sequence"/>
</dbReference>
<dbReference type="InterPro" id="IPR023393">
    <property type="entry name" value="START-like_dom_sf"/>
</dbReference>
<organism evidence="1 2">
    <name type="scientific">Nocardia mexicana</name>
    <dbReference type="NCBI Taxonomy" id="279262"/>
    <lineage>
        <taxon>Bacteria</taxon>
        <taxon>Bacillati</taxon>
        <taxon>Actinomycetota</taxon>
        <taxon>Actinomycetes</taxon>
        <taxon>Mycobacteriales</taxon>
        <taxon>Nocardiaceae</taxon>
        <taxon>Nocardia</taxon>
    </lineage>
</organism>
<dbReference type="AlphaFoldDB" id="A0A370HD90"/>
<accession>A0A370HD90</accession>
<dbReference type="RefSeq" id="WP_068017121.1">
    <property type="nucleotide sequence ID" value="NZ_QQAZ01000001.1"/>
</dbReference>
<comment type="caution">
    <text evidence="1">The sequence shown here is derived from an EMBL/GenBank/DDBJ whole genome shotgun (WGS) entry which is preliminary data.</text>
</comment>
<sequence>MIDLSVAIGRPPAAVYAMLADIQDFEPIPRSAEVRMIKEPTGPTTTGTRWHEWVKVAPGCWFHVESVVTAADPPHRLGMTFHSRWLIGRLSYEIEPVAAGSVLHHRETVRTRKPVRWLSRFVERRMRPRLLQRLSDIKAVLEGAP</sequence>
<gene>
    <name evidence="1" type="ORF">DFR68_10135</name>
</gene>
<evidence type="ECO:0000313" key="2">
    <source>
        <dbReference type="Proteomes" id="UP000255355"/>
    </source>
</evidence>
<dbReference type="Gene3D" id="3.30.530.20">
    <property type="match status" value="1"/>
</dbReference>
<keyword evidence="2" id="KW-1185">Reference proteome</keyword>
<protein>
    <submittedName>
        <fullName evidence="1">Polyketide cyclase/dehydrase/lipid transport protein</fullName>
    </submittedName>
</protein>
<reference evidence="1 2" key="1">
    <citation type="submission" date="2018-07" db="EMBL/GenBank/DDBJ databases">
        <title>Genomic Encyclopedia of Type Strains, Phase IV (KMG-IV): sequencing the most valuable type-strain genomes for metagenomic binning, comparative biology and taxonomic classification.</title>
        <authorList>
            <person name="Goeker M."/>
        </authorList>
    </citation>
    <scope>NUCLEOTIDE SEQUENCE [LARGE SCALE GENOMIC DNA]</scope>
    <source>
        <strain evidence="1 2">DSM 44952</strain>
    </source>
</reference>
<proteinExistence type="predicted"/>
<dbReference type="Pfam" id="PF10604">
    <property type="entry name" value="Polyketide_cyc2"/>
    <property type="match status" value="1"/>
</dbReference>